<dbReference type="Gene3D" id="3.40.50.150">
    <property type="entry name" value="Vaccinia Virus protein VP39"/>
    <property type="match status" value="1"/>
</dbReference>
<evidence type="ECO:0000313" key="3">
    <source>
        <dbReference type="EMBL" id="MUG47198.1"/>
    </source>
</evidence>
<evidence type="ECO:0000256" key="1">
    <source>
        <dbReference type="SAM" id="Coils"/>
    </source>
</evidence>
<keyword evidence="3" id="KW-0489">Methyltransferase</keyword>
<accession>A0A7X2Z557</accession>
<dbReference type="SUPFAM" id="SSF53756">
    <property type="entry name" value="UDP-Glycosyltransferase/glycogen phosphorylase"/>
    <property type="match status" value="1"/>
</dbReference>
<sequence length="846" mass="100069">MTTENKKMINSEQYWEHRFNTDWEENSGRQQTLYFCQLAESMFPDWFNTLLIEGASVADIGCAEGDCTHFLASRYPKSTFTGIDFSETAIRKARMYYPDQLYLQQSIQDIDLKFDIVFSSNTLEHFKEPFEILKHLFRISNKYVAILIPFQEYERFKEHFYTFDYHDFDINVDKFSIVFAEEHDCGRNPNIYWAGKQILLIYAHKDILPAHKLTLKDYINSLSSNYNTIKQELDNIRDQAMKLEERHNEQVSISTSQQETLLLQAKLVEQLNKEKEEAYKEKVELIKEKKQLIEETKELYKEITELTKNNEKAKVQVTELISEKKTLEQEIQQLNLVIEIADKDITKLKEEQGKISELLNDFKLALSLRDEDEISVTREIKQQKNQIEWLLSEKYRADIELQAIKSSTLWAFGAKYYAFRDRTPLVRDVFKALRIWRRYGFKSLVKRALFKMKNTKEKKVNGSVNSLFEEILTKYNSHEIDGLTIIPSAFEFKELYNQRTINLAKYLSTNNKAVFFVVWQWSKEDNVAHNFQEVYPNVYQIALYDFFDNIKLLDHFSGMPYKKAVLNIPSKNWGQIIIDLKTKGFEVVYDIMDDWEEFHKVGQADWFQKEFEEFFILNAERVFAVSQALVNKFKYLREDIICVGNGYYTSLLGEENRDISLSNLREDGKVVLGYFGHLTESWFDWELIEKILLQENYIVEIIGYGAKEETIARMKKNPNFKYIGTVNPGELHNYVKNWDIGLIPFKESSLSVAVDPIKVYEYIYFGLKVIVTGIPHLHSYPNVFLYEQNTDSIEQLIKNVYEQERSKELDKQIDIFLKKTTWENRFEELLGNPTNCYMEIYNHESN</sequence>
<evidence type="ECO:0000259" key="2">
    <source>
        <dbReference type="Pfam" id="PF13847"/>
    </source>
</evidence>
<dbReference type="Gene3D" id="3.40.50.2000">
    <property type="entry name" value="Glycogen Phosphorylase B"/>
    <property type="match status" value="1"/>
</dbReference>
<dbReference type="SUPFAM" id="SSF53335">
    <property type="entry name" value="S-adenosyl-L-methionine-dependent methyltransferases"/>
    <property type="match status" value="1"/>
</dbReference>
<name>A0A7X2Z557_9BACL</name>
<reference evidence="3 4" key="1">
    <citation type="submission" date="2019-11" db="EMBL/GenBank/DDBJ databases">
        <title>Draft genome sequences of five Paenibacillus species of dairy origin.</title>
        <authorList>
            <person name="Olajide A.M."/>
            <person name="Chen S."/>
            <person name="Lapointe G."/>
        </authorList>
    </citation>
    <scope>NUCLEOTIDE SEQUENCE [LARGE SCALE GENOMIC DNA]</scope>
    <source>
        <strain evidence="3 4">12CR55</strain>
    </source>
</reference>
<dbReference type="InterPro" id="IPR029063">
    <property type="entry name" value="SAM-dependent_MTases_sf"/>
</dbReference>
<feature type="domain" description="Methyltransferase" evidence="2">
    <location>
        <begin position="54"/>
        <end position="148"/>
    </location>
</feature>
<dbReference type="InterPro" id="IPR025714">
    <property type="entry name" value="Methyltranfer_dom"/>
</dbReference>
<proteinExistence type="predicted"/>
<dbReference type="CDD" id="cd02440">
    <property type="entry name" value="AdoMet_MTases"/>
    <property type="match status" value="1"/>
</dbReference>
<feature type="coiled-coil region" evidence="1">
    <location>
        <begin position="219"/>
        <end position="351"/>
    </location>
</feature>
<evidence type="ECO:0000313" key="4">
    <source>
        <dbReference type="Proteomes" id="UP000447876"/>
    </source>
</evidence>
<dbReference type="Proteomes" id="UP000447876">
    <property type="component" value="Unassembled WGS sequence"/>
</dbReference>
<comment type="caution">
    <text evidence="3">The sequence shown here is derived from an EMBL/GenBank/DDBJ whole genome shotgun (WGS) entry which is preliminary data.</text>
</comment>
<dbReference type="OrthoDB" id="9816564at2"/>
<organism evidence="3 4">
    <name type="scientific">Paenibacillus woosongensis</name>
    <dbReference type="NCBI Taxonomy" id="307580"/>
    <lineage>
        <taxon>Bacteria</taxon>
        <taxon>Bacillati</taxon>
        <taxon>Bacillota</taxon>
        <taxon>Bacilli</taxon>
        <taxon>Bacillales</taxon>
        <taxon>Paenibacillaceae</taxon>
        <taxon>Paenibacillus</taxon>
    </lineage>
</organism>
<dbReference type="GO" id="GO:0008168">
    <property type="term" value="F:methyltransferase activity"/>
    <property type="evidence" value="ECO:0007669"/>
    <property type="project" value="UniProtKB-KW"/>
</dbReference>
<gene>
    <name evidence="3" type="ORF">GNP95_19720</name>
</gene>
<dbReference type="EMBL" id="WNZW01000010">
    <property type="protein sequence ID" value="MUG47198.1"/>
    <property type="molecule type" value="Genomic_DNA"/>
</dbReference>
<dbReference type="PANTHER" id="PTHR43861">
    <property type="entry name" value="TRANS-ACONITATE 2-METHYLTRANSFERASE-RELATED"/>
    <property type="match status" value="1"/>
</dbReference>
<dbReference type="AlphaFoldDB" id="A0A7X2Z557"/>
<keyword evidence="3" id="KW-0808">Transferase</keyword>
<dbReference type="Pfam" id="PF13847">
    <property type="entry name" value="Methyltransf_31"/>
    <property type="match status" value="1"/>
</dbReference>
<dbReference type="GO" id="GO:0032259">
    <property type="term" value="P:methylation"/>
    <property type="evidence" value="ECO:0007669"/>
    <property type="project" value="UniProtKB-KW"/>
</dbReference>
<dbReference type="RefSeq" id="WP_155612574.1">
    <property type="nucleotide sequence ID" value="NZ_WNZW01000010.1"/>
</dbReference>
<protein>
    <submittedName>
        <fullName evidence="3">Methyltransferase domain-containing protein</fullName>
    </submittedName>
</protein>
<keyword evidence="1" id="KW-0175">Coiled coil</keyword>